<reference evidence="3" key="1">
    <citation type="submission" date="2009-09" db="EMBL/GenBank/DDBJ databases">
        <title>The complete chromosome of Sebaldella termitidis ATCC 33386.</title>
        <authorList>
            <consortium name="US DOE Joint Genome Institute (JGI-PGF)"/>
            <person name="Lucas S."/>
            <person name="Copeland A."/>
            <person name="Lapidus A."/>
            <person name="Glavina del Rio T."/>
            <person name="Dalin E."/>
            <person name="Tice H."/>
            <person name="Bruce D."/>
            <person name="Goodwin L."/>
            <person name="Pitluck S."/>
            <person name="Kyrpides N."/>
            <person name="Mavromatis K."/>
            <person name="Ivanova N."/>
            <person name="Mikhailova N."/>
            <person name="Sims D."/>
            <person name="Meincke L."/>
            <person name="Brettin T."/>
            <person name="Detter J.C."/>
            <person name="Han C."/>
            <person name="Larimer F."/>
            <person name="Land M."/>
            <person name="Hauser L."/>
            <person name="Markowitz V."/>
            <person name="Cheng J.F."/>
            <person name="Hugenholtz P."/>
            <person name="Woyke T."/>
            <person name="Wu D."/>
            <person name="Eisen J.A."/>
        </authorList>
    </citation>
    <scope>NUCLEOTIDE SEQUENCE [LARGE SCALE GENOMIC DNA]</scope>
    <source>
        <strain evidence="3">ATCC 33386 / NCTC 11300</strain>
    </source>
</reference>
<dbReference type="Gene3D" id="2.40.70.10">
    <property type="entry name" value="Acid Proteases"/>
    <property type="match status" value="2"/>
</dbReference>
<reference evidence="2 3" key="2">
    <citation type="journal article" date="2010" name="Stand. Genomic Sci.">
        <title>Complete genome sequence of Sebaldella termitidis type strain (NCTC 11300).</title>
        <authorList>
            <person name="Harmon-Smith M."/>
            <person name="Celia L."/>
            <person name="Chertkov O."/>
            <person name="Lapidus A."/>
            <person name="Copeland A."/>
            <person name="Glavina Del Rio T."/>
            <person name="Nolan M."/>
            <person name="Lucas S."/>
            <person name="Tice H."/>
            <person name="Cheng J.F."/>
            <person name="Han C."/>
            <person name="Detter J.C."/>
            <person name="Bruce D."/>
            <person name="Goodwin L."/>
            <person name="Pitluck S."/>
            <person name="Pati A."/>
            <person name="Liolios K."/>
            <person name="Ivanova N."/>
            <person name="Mavromatis K."/>
            <person name="Mikhailova N."/>
            <person name="Chen A."/>
            <person name="Palaniappan K."/>
            <person name="Land M."/>
            <person name="Hauser L."/>
            <person name="Chang Y.J."/>
            <person name="Jeffries C.D."/>
            <person name="Brettin T."/>
            <person name="Goker M."/>
            <person name="Beck B."/>
            <person name="Bristow J."/>
            <person name="Eisen J.A."/>
            <person name="Markowitz V."/>
            <person name="Hugenholtz P."/>
            <person name="Kyrpides N.C."/>
            <person name="Klenk H.P."/>
            <person name="Chen F."/>
        </authorList>
    </citation>
    <scope>NUCLEOTIDE SEQUENCE [LARGE SCALE GENOMIC DNA]</scope>
    <source>
        <strain evidence="3">ATCC 33386 / NCTC 11300</strain>
    </source>
</reference>
<dbReference type="SUPFAM" id="SSF50630">
    <property type="entry name" value="Acid proteases"/>
    <property type="match status" value="1"/>
</dbReference>
<keyword evidence="1" id="KW-0732">Signal</keyword>
<proteinExistence type="predicted"/>
<name>D1AN24_SEBTE</name>
<dbReference type="eggNOG" id="COG5010">
    <property type="taxonomic scope" value="Bacteria"/>
</dbReference>
<feature type="signal peptide" evidence="1">
    <location>
        <begin position="1"/>
        <end position="27"/>
    </location>
</feature>
<evidence type="ECO:0000313" key="3">
    <source>
        <dbReference type="Proteomes" id="UP000000845"/>
    </source>
</evidence>
<dbReference type="STRING" id="526218.Sterm_0526"/>
<gene>
    <name evidence="2" type="ordered locus">Sterm_0526</name>
</gene>
<dbReference type="HOGENOM" id="CLU_539566_0_0_0"/>
<dbReference type="KEGG" id="str:Sterm_0526"/>
<evidence type="ECO:0000256" key="1">
    <source>
        <dbReference type="SAM" id="SignalP"/>
    </source>
</evidence>
<dbReference type="eggNOG" id="COG3577">
    <property type="taxonomic scope" value="Bacteria"/>
</dbReference>
<dbReference type="Proteomes" id="UP000000845">
    <property type="component" value="Chromosome"/>
</dbReference>
<dbReference type="InterPro" id="IPR021109">
    <property type="entry name" value="Peptidase_aspartic_dom_sf"/>
</dbReference>
<protein>
    <recommendedName>
        <fullName evidence="4">Peptidase A2 domain-containing protein</fullName>
    </recommendedName>
</protein>
<dbReference type="Pfam" id="PF13650">
    <property type="entry name" value="Asp_protease_2"/>
    <property type="match status" value="1"/>
</dbReference>
<dbReference type="InterPro" id="IPR011990">
    <property type="entry name" value="TPR-like_helical_dom_sf"/>
</dbReference>
<keyword evidence="3" id="KW-1185">Reference proteome</keyword>
<evidence type="ECO:0000313" key="2">
    <source>
        <dbReference type="EMBL" id="ACZ07400.1"/>
    </source>
</evidence>
<organism evidence="2 3">
    <name type="scientific">Sebaldella termitidis (strain ATCC 33386 / NCTC 11300)</name>
    <dbReference type="NCBI Taxonomy" id="526218"/>
    <lineage>
        <taxon>Bacteria</taxon>
        <taxon>Fusobacteriati</taxon>
        <taxon>Fusobacteriota</taxon>
        <taxon>Fusobacteriia</taxon>
        <taxon>Fusobacteriales</taxon>
        <taxon>Leptotrichiaceae</taxon>
        <taxon>Sebaldella</taxon>
    </lineage>
</organism>
<sequence length="505" mass="56765">MNKNIILKKYLFRLLCCSFIISTMVNCQSLKSDTSEGKTADTRFFESDMFSLSKHPKAESPEALTRQNILAQTDGLKNRLTKNPDDNETRLSYARKLFQLGDFSESKKIISPMLKGNEIIPEAVYLSGQIEYITGNYKGAEDLFNKLRMRNFKDYYLKAETGLLYTYYQTNQFNKAKNLTAALEEDGDKPLKEVMEAFKETKPYNINWNGKSEAVVPFIADEYLPAVSMEVNGRKINAIIDTGGDIFYLDETVASSLNIKTISTVKGTYAGGISVETGYGKLDSISLNGVTIKSVPVILAPIKQFSAIYNNEIEIDGIITTAVLKQFLATMDYPNSRLILRPRNQAGRTLLQQYTSKYKKTKDVPFTLATSHFMTAKGSINGKESLNFFMDSGLASEKTGLILLEQTMSFTGIPMLKAQKKPDDLDNVGGLGGSDFEVSEFRINQFRLGDLPAEKNIWAEHGALEAAFNFEESRGFIIDGLVSHNFLKKYSWTIDFDRMKMIFSQ</sequence>
<dbReference type="RefSeq" id="WP_012859998.1">
    <property type="nucleotide sequence ID" value="NC_013517.1"/>
</dbReference>
<evidence type="ECO:0008006" key="4">
    <source>
        <dbReference type="Google" id="ProtNLM"/>
    </source>
</evidence>
<feature type="chain" id="PRO_5003019970" description="Peptidase A2 domain-containing protein" evidence="1">
    <location>
        <begin position="28"/>
        <end position="505"/>
    </location>
</feature>
<accession>D1AN24</accession>
<dbReference type="Gene3D" id="1.25.40.10">
    <property type="entry name" value="Tetratricopeptide repeat domain"/>
    <property type="match status" value="1"/>
</dbReference>
<dbReference type="SUPFAM" id="SSF48452">
    <property type="entry name" value="TPR-like"/>
    <property type="match status" value="1"/>
</dbReference>
<dbReference type="AlphaFoldDB" id="D1AN24"/>
<dbReference type="EMBL" id="CP001739">
    <property type="protein sequence ID" value="ACZ07400.1"/>
    <property type="molecule type" value="Genomic_DNA"/>
</dbReference>